<protein>
    <recommendedName>
        <fullName evidence="3">Retrotransposon gag domain-containing protein</fullName>
    </recommendedName>
</protein>
<proteinExistence type="predicted"/>
<name>A0A9P7K1X6_9AGAR</name>
<keyword evidence="2" id="KW-1185">Reference proteome</keyword>
<evidence type="ECO:0000313" key="1">
    <source>
        <dbReference type="EMBL" id="KAG5633553.1"/>
    </source>
</evidence>
<feature type="non-terminal residue" evidence="1">
    <location>
        <position position="193"/>
    </location>
</feature>
<dbReference type="AlphaFoldDB" id="A0A9P7K1X6"/>
<comment type="caution">
    <text evidence="1">The sequence shown here is derived from an EMBL/GenBank/DDBJ whole genome shotgun (WGS) entry which is preliminary data.</text>
</comment>
<reference evidence="1" key="2">
    <citation type="submission" date="2021-10" db="EMBL/GenBank/DDBJ databases">
        <title>Phylogenomics reveals ancestral predisposition of the termite-cultivated fungus Termitomyces towards a domesticated lifestyle.</title>
        <authorList>
            <person name="Auxier B."/>
            <person name="Grum-Grzhimaylo A."/>
            <person name="Cardenas M.E."/>
            <person name="Lodge J.D."/>
            <person name="Laessoe T."/>
            <person name="Pedersen O."/>
            <person name="Smith M.E."/>
            <person name="Kuyper T.W."/>
            <person name="Franco-Molano E.A."/>
            <person name="Baroni T.J."/>
            <person name="Aanen D.K."/>
        </authorList>
    </citation>
    <scope>NUCLEOTIDE SEQUENCE</scope>
    <source>
        <strain evidence="1">D49</strain>
    </source>
</reference>
<dbReference type="OrthoDB" id="3040543at2759"/>
<sequence>MKHLKQTGTADEYISEFRILASRSKITEDTSLVEYFMEGLNPKLVEKIFGLEDLPTTIDDWYKYAARLDNQWRRAKAIMARNQGNGNKDRKPIKFKNYAAPRYVAPDPNAMDTSMGRLTQEERNEHMKKGLCFECHKIGHRAINHKTGTVNQKPCPNQEKPKMLPFGARLRAMIDAQPEGEEKEEGRRMLEDE</sequence>
<gene>
    <name evidence="1" type="ORF">H0H81_006904</name>
</gene>
<evidence type="ECO:0000313" key="2">
    <source>
        <dbReference type="Proteomes" id="UP000717328"/>
    </source>
</evidence>
<evidence type="ECO:0008006" key="3">
    <source>
        <dbReference type="Google" id="ProtNLM"/>
    </source>
</evidence>
<reference evidence="1" key="1">
    <citation type="submission" date="2021-02" db="EMBL/GenBank/DDBJ databases">
        <authorList>
            <person name="Nieuwenhuis M."/>
            <person name="Van De Peppel L.J.J."/>
        </authorList>
    </citation>
    <scope>NUCLEOTIDE SEQUENCE</scope>
    <source>
        <strain evidence="1">D49</strain>
    </source>
</reference>
<dbReference type="Proteomes" id="UP000717328">
    <property type="component" value="Unassembled WGS sequence"/>
</dbReference>
<organism evidence="1 2">
    <name type="scientific">Sphagnurus paluster</name>
    <dbReference type="NCBI Taxonomy" id="117069"/>
    <lineage>
        <taxon>Eukaryota</taxon>
        <taxon>Fungi</taxon>
        <taxon>Dikarya</taxon>
        <taxon>Basidiomycota</taxon>
        <taxon>Agaricomycotina</taxon>
        <taxon>Agaricomycetes</taxon>
        <taxon>Agaricomycetidae</taxon>
        <taxon>Agaricales</taxon>
        <taxon>Tricholomatineae</taxon>
        <taxon>Lyophyllaceae</taxon>
        <taxon>Sphagnurus</taxon>
    </lineage>
</organism>
<dbReference type="EMBL" id="JABCKI010007522">
    <property type="protein sequence ID" value="KAG5633553.1"/>
    <property type="molecule type" value="Genomic_DNA"/>
</dbReference>
<accession>A0A9P7K1X6</accession>